<reference evidence="2" key="1">
    <citation type="submission" date="2022-12" db="EMBL/GenBank/DDBJ databases">
        <authorList>
            <person name="Petersen C."/>
        </authorList>
    </citation>
    <scope>NUCLEOTIDE SEQUENCE</scope>
    <source>
        <strain evidence="2">IBT 35673</strain>
    </source>
</reference>
<accession>A0A9W9U9X6</accession>
<feature type="transmembrane region" description="Helical" evidence="1">
    <location>
        <begin position="6"/>
        <end position="29"/>
    </location>
</feature>
<dbReference type="AlphaFoldDB" id="A0A9W9U9X6"/>
<keyword evidence="1" id="KW-0472">Membrane</keyword>
<dbReference type="Proteomes" id="UP001147695">
    <property type="component" value="Unassembled WGS sequence"/>
</dbReference>
<evidence type="ECO:0000313" key="3">
    <source>
        <dbReference type="Proteomes" id="UP001147695"/>
    </source>
</evidence>
<dbReference type="EMBL" id="JAPZBQ010000005">
    <property type="protein sequence ID" value="KAJ5327739.1"/>
    <property type="molecule type" value="Genomic_DNA"/>
</dbReference>
<sequence>MVQRNIVIAIIIIILFLLLAIAGFGIYAMKNQVSFFSKSKEADPEAAEGGLPTSPSTQNDYDIFPRHDTLLLAYNAATITSSDINMFFTLKRLSVLSMTT</sequence>
<keyword evidence="1" id="KW-0812">Transmembrane</keyword>
<gene>
    <name evidence="2" type="ORF">N7452_008129</name>
</gene>
<comment type="caution">
    <text evidence="2">The sequence shown here is derived from an EMBL/GenBank/DDBJ whole genome shotgun (WGS) entry which is preliminary data.</text>
</comment>
<evidence type="ECO:0000313" key="2">
    <source>
        <dbReference type="EMBL" id="KAJ5327739.1"/>
    </source>
</evidence>
<organism evidence="2 3">
    <name type="scientific">Penicillium brevicompactum</name>
    <dbReference type="NCBI Taxonomy" id="5074"/>
    <lineage>
        <taxon>Eukaryota</taxon>
        <taxon>Fungi</taxon>
        <taxon>Dikarya</taxon>
        <taxon>Ascomycota</taxon>
        <taxon>Pezizomycotina</taxon>
        <taxon>Eurotiomycetes</taxon>
        <taxon>Eurotiomycetidae</taxon>
        <taxon>Eurotiales</taxon>
        <taxon>Aspergillaceae</taxon>
        <taxon>Penicillium</taxon>
    </lineage>
</organism>
<evidence type="ECO:0000256" key="1">
    <source>
        <dbReference type="SAM" id="Phobius"/>
    </source>
</evidence>
<reference evidence="2" key="2">
    <citation type="journal article" date="2023" name="IMA Fungus">
        <title>Comparative genomic study of the Penicillium genus elucidates a diverse pangenome and 15 lateral gene transfer events.</title>
        <authorList>
            <person name="Petersen C."/>
            <person name="Sorensen T."/>
            <person name="Nielsen M.R."/>
            <person name="Sondergaard T.E."/>
            <person name="Sorensen J.L."/>
            <person name="Fitzpatrick D.A."/>
            <person name="Frisvad J.C."/>
            <person name="Nielsen K.L."/>
        </authorList>
    </citation>
    <scope>NUCLEOTIDE SEQUENCE</scope>
    <source>
        <strain evidence="2">IBT 35673</strain>
    </source>
</reference>
<proteinExistence type="predicted"/>
<protein>
    <submittedName>
        <fullName evidence="2">Uncharacterized protein</fullName>
    </submittedName>
</protein>
<name>A0A9W9U9X6_PENBR</name>
<keyword evidence="1" id="KW-1133">Transmembrane helix</keyword>